<evidence type="ECO:0000256" key="1">
    <source>
        <dbReference type="ARBA" id="ARBA00007274"/>
    </source>
</evidence>
<evidence type="ECO:0000256" key="5">
    <source>
        <dbReference type="RuleBase" id="RU367021"/>
    </source>
</evidence>
<dbReference type="PROSITE" id="PS00101">
    <property type="entry name" value="HEXAPEP_TRANSFERASES"/>
    <property type="match status" value="1"/>
</dbReference>
<protein>
    <recommendedName>
        <fullName evidence="5">Acetyltransferase</fullName>
        <ecNumber evidence="5">2.3.1.-</ecNumber>
    </recommendedName>
</protein>
<accession>A0AAJ0PC97</accession>
<dbReference type="PANTHER" id="PTHR43017:SF1">
    <property type="entry name" value="ACETYLTRANSFERASE YJL218W-RELATED"/>
    <property type="match status" value="1"/>
</dbReference>
<dbReference type="InterPro" id="IPR039369">
    <property type="entry name" value="LacA-like"/>
</dbReference>
<dbReference type="InterPro" id="IPR011004">
    <property type="entry name" value="Trimer_LpxA-like_sf"/>
</dbReference>
<dbReference type="SMART" id="SM01266">
    <property type="entry name" value="Mac"/>
    <property type="match status" value="1"/>
</dbReference>
<proteinExistence type="inferred from homology"/>
<reference evidence="7 8" key="1">
    <citation type="journal article" date="2015" name="Genome Announc.">
        <title>Expanding the biotechnology potential of lactobacilli through comparative genomics of 213 strains and associated genera.</title>
        <authorList>
            <person name="Sun Z."/>
            <person name="Harris H.M."/>
            <person name="McCann A."/>
            <person name="Guo C."/>
            <person name="Argimon S."/>
            <person name="Zhang W."/>
            <person name="Yang X."/>
            <person name="Jeffery I.B."/>
            <person name="Cooney J.C."/>
            <person name="Kagawa T.F."/>
            <person name="Liu W."/>
            <person name="Song Y."/>
            <person name="Salvetti E."/>
            <person name="Wrobel A."/>
            <person name="Rasinkangas P."/>
            <person name="Parkhill J."/>
            <person name="Rea M.C."/>
            <person name="O'Sullivan O."/>
            <person name="Ritari J."/>
            <person name="Douillard F.P."/>
            <person name="Paul Ross R."/>
            <person name="Yang R."/>
            <person name="Briner A.E."/>
            <person name="Felis G.E."/>
            <person name="de Vos W.M."/>
            <person name="Barrangou R."/>
            <person name="Klaenhammer T.R."/>
            <person name="Caufield P.W."/>
            <person name="Cui Y."/>
            <person name="Zhang H."/>
            <person name="O'Toole P.W."/>
        </authorList>
    </citation>
    <scope>NUCLEOTIDE SEQUENCE [LARGE SCALE GENOMIC DNA]</scope>
    <source>
        <strain evidence="7 8">DSM 20019</strain>
    </source>
</reference>
<dbReference type="Proteomes" id="UP000050828">
    <property type="component" value="Unassembled WGS sequence"/>
</dbReference>
<dbReference type="SUPFAM" id="SSF51161">
    <property type="entry name" value="Trimeric LpxA-like enzymes"/>
    <property type="match status" value="1"/>
</dbReference>
<dbReference type="Pfam" id="PF12464">
    <property type="entry name" value="Mac"/>
    <property type="match status" value="1"/>
</dbReference>
<organism evidence="7 8">
    <name type="scientific">Latilactobacillus curvatus JCM 1096 = DSM 20019</name>
    <dbReference type="NCBI Taxonomy" id="1293592"/>
    <lineage>
        <taxon>Bacteria</taxon>
        <taxon>Bacillati</taxon>
        <taxon>Bacillota</taxon>
        <taxon>Bacilli</taxon>
        <taxon>Lactobacillales</taxon>
        <taxon>Lactobacillaceae</taxon>
        <taxon>Latilactobacillus</taxon>
    </lineage>
</organism>
<keyword evidence="4 5" id="KW-0012">Acyltransferase</keyword>
<comment type="similarity">
    <text evidence="1 5">Belongs to the transferase hexapeptide repeat family.</text>
</comment>
<dbReference type="InterPro" id="IPR001451">
    <property type="entry name" value="Hexapep"/>
</dbReference>
<sequence length="210" mass="23549">MGDKEMSEKKRMINGQIYRANDSELRADMKHARVLTRLFNQTTEEQQDYRRELTKSLFAKSGSDLYIEPPFRTDYGCQTRIGEHVYMNYDCIIIDVAPVTIGNHVFFGPRVGLYTAGHPTTAQERRDDLEYGKPITIGDDVWIGGNTVVNPGVTIGNNVVIGSGSVVTKDIPDNVIAVGNPCRVLRPIDEAEEAYWAQQKASYFEALANE</sequence>
<keyword evidence="3" id="KW-0677">Repeat</keyword>
<evidence type="ECO:0000313" key="7">
    <source>
        <dbReference type="EMBL" id="KRK92170.1"/>
    </source>
</evidence>
<evidence type="ECO:0000256" key="2">
    <source>
        <dbReference type="ARBA" id="ARBA00022679"/>
    </source>
</evidence>
<feature type="domain" description="Maltose/galactoside acetyltransferase" evidence="6">
    <location>
        <begin position="9"/>
        <end position="63"/>
    </location>
</feature>
<dbReference type="PANTHER" id="PTHR43017">
    <property type="entry name" value="GALACTOSIDE O-ACETYLTRANSFERASE"/>
    <property type="match status" value="1"/>
</dbReference>
<dbReference type="GO" id="GO:0008870">
    <property type="term" value="F:galactoside O-acetyltransferase activity"/>
    <property type="evidence" value="ECO:0007669"/>
    <property type="project" value="TreeGrafter"/>
</dbReference>
<evidence type="ECO:0000256" key="3">
    <source>
        <dbReference type="ARBA" id="ARBA00022737"/>
    </source>
</evidence>
<name>A0AAJ0PC97_LATCU</name>
<evidence type="ECO:0000313" key="8">
    <source>
        <dbReference type="Proteomes" id="UP000050828"/>
    </source>
</evidence>
<dbReference type="Gene3D" id="2.160.10.10">
    <property type="entry name" value="Hexapeptide repeat proteins"/>
    <property type="match status" value="1"/>
</dbReference>
<dbReference type="AlphaFoldDB" id="A0AAJ0PC97"/>
<dbReference type="CDD" id="cd03357">
    <property type="entry name" value="LbH_MAT_GAT"/>
    <property type="match status" value="1"/>
</dbReference>
<gene>
    <name evidence="7" type="ORF">FC08_GL000921</name>
</gene>
<evidence type="ECO:0000256" key="4">
    <source>
        <dbReference type="ARBA" id="ARBA00023315"/>
    </source>
</evidence>
<dbReference type="EMBL" id="AZDL01000032">
    <property type="protein sequence ID" value="KRK92170.1"/>
    <property type="molecule type" value="Genomic_DNA"/>
</dbReference>
<comment type="caution">
    <text evidence="7">The sequence shown here is derived from an EMBL/GenBank/DDBJ whole genome shotgun (WGS) entry which is preliminary data.</text>
</comment>
<dbReference type="InterPro" id="IPR018357">
    <property type="entry name" value="Hexapep_transf_CS"/>
</dbReference>
<evidence type="ECO:0000259" key="6">
    <source>
        <dbReference type="SMART" id="SM01266"/>
    </source>
</evidence>
<dbReference type="InterPro" id="IPR024688">
    <property type="entry name" value="Mac_dom"/>
</dbReference>
<dbReference type="EC" id="2.3.1.-" evidence="5"/>
<keyword evidence="2 5" id="KW-0808">Transferase</keyword>
<dbReference type="FunFam" id="2.160.10.10:FF:000008">
    <property type="entry name" value="Maltose O-acetyltransferase"/>
    <property type="match status" value="1"/>
</dbReference>
<dbReference type="Pfam" id="PF00132">
    <property type="entry name" value="Hexapep"/>
    <property type="match status" value="1"/>
</dbReference>